<comment type="subcellular location">
    <subcellularLocation>
        <location evidence="1">Cell junction</location>
        <location evidence="1">Gap junction</location>
    </subcellularLocation>
    <subcellularLocation>
        <location evidence="2 9">Cell membrane</location>
        <topology evidence="2 9">Multi-pass membrane protein</topology>
    </subcellularLocation>
</comment>
<feature type="compositionally biased region" description="Polar residues" evidence="10">
    <location>
        <begin position="184"/>
        <end position="193"/>
    </location>
</feature>
<dbReference type="GO" id="GO:0005922">
    <property type="term" value="C:connexin complex"/>
    <property type="evidence" value="ECO:0007669"/>
    <property type="project" value="InterPro"/>
</dbReference>
<evidence type="ECO:0000259" key="12">
    <source>
        <dbReference type="SMART" id="SM00037"/>
    </source>
</evidence>
<dbReference type="GO" id="GO:0007267">
    <property type="term" value="P:cell-cell signaling"/>
    <property type="evidence" value="ECO:0007669"/>
    <property type="project" value="TreeGrafter"/>
</dbReference>
<evidence type="ECO:0000313" key="14">
    <source>
        <dbReference type="EMBL" id="KAK7944647.1"/>
    </source>
</evidence>
<keyword evidence="8 11" id="KW-0472">Membrane</keyword>
<evidence type="ECO:0000256" key="9">
    <source>
        <dbReference type="RuleBase" id="RU000630"/>
    </source>
</evidence>
<evidence type="ECO:0000256" key="8">
    <source>
        <dbReference type="ARBA" id="ARBA00023136"/>
    </source>
</evidence>
<sequence>MKMAGAADLVLITLSHNVSFMGKTWLLLMLGFRSLLVLLAGFSLFGDEQERFVCNTIQPGCSNLCFNVFCPVSILRLWLFHLLLLLLPHLVFFTTILEAAFGAGQFFLFGLTFPKSFLCYEAPCTSGIECYVSRPTEKSLMLNFMLAVAALSIFLSFVDLASSLKAMVRWRKRQESLMEEMSKGEQSSVFTSSEDMDNLLTKRGSPNAKRANGEGSFGAQKPEPSSPAAVARLGFRTSRSRR</sequence>
<keyword evidence="5 9" id="KW-0303">Gap junction</keyword>
<comment type="caution">
    <text evidence="14">The sequence shown here is derived from an EMBL/GenBank/DDBJ whole genome shotgun (WGS) entry which is preliminary data.</text>
</comment>
<reference evidence="15" key="1">
    <citation type="submission" date="2024-04" db="EMBL/GenBank/DDBJ databases">
        <title>Salinicola lusitanus LLJ914,a marine bacterium isolated from the Okinawa Trough.</title>
        <authorList>
            <person name="Li J."/>
        </authorList>
    </citation>
    <scope>NUCLEOTIDE SEQUENCE [LARGE SCALE GENOMIC DNA]</scope>
</reference>
<dbReference type="PRINTS" id="PR00206">
    <property type="entry name" value="CONNEXIN"/>
</dbReference>
<dbReference type="InterPro" id="IPR019570">
    <property type="entry name" value="Connexin_CCC"/>
</dbReference>
<dbReference type="EMBL" id="JBBPFD010000001">
    <property type="protein sequence ID" value="KAK7944647.1"/>
    <property type="molecule type" value="Genomic_DNA"/>
</dbReference>
<feature type="region of interest" description="Disordered" evidence="10">
    <location>
        <begin position="181"/>
        <end position="242"/>
    </location>
</feature>
<keyword evidence="6" id="KW-0965">Cell junction</keyword>
<dbReference type="Proteomes" id="UP001460270">
    <property type="component" value="Unassembled WGS sequence"/>
</dbReference>
<feature type="transmembrane region" description="Helical" evidence="11">
    <location>
        <begin position="25"/>
        <end position="45"/>
    </location>
</feature>
<evidence type="ECO:0000256" key="4">
    <source>
        <dbReference type="ARBA" id="ARBA00022692"/>
    </source>
</evidence>
<keyword evidence="3" id="KW-1003">Cell membrane</keyword>
<evidence type="ECO:0000256" key="2">
    <source>
        <dbReference type="ARBA" id="ARBA00004651"/>
    </source>
</evidence>
<name>A0AAW0Q1Z6_9GOBI</name>
<dbReference type="Pfam" id="PF00029">
    <property type="entry name" value="Connexin"/>
    <property type="match status" value="1"/>
</dbReference>
<feature type="transmembrane region" description="Helical" evidence="11">
    <location>
        <begin position="141"/>
        <end position="164"/>
    </location>
</feature>
<comment type="similarity">
    <text evidence="9">Belongs to the connexin family.</text>
</comment>
<comment type="subunit">
    <text evidence="9">A connexon is composed of a hexamer of connexins.</text>
</comment>
<protein>
    <recommendedName>
        <fullName evidence="9">Gap junction protein</fullName>
    </recommendedName>
</protein>
<feature type="domain" description="Connexin cysteine-rich" evidence="13">
    <location>
        <begin position="97"/>
        <end position="163"/>
    </location>
</feature>
<dbReference type="Gene3D" id="1.20.1440.80">
    <property type="entry name" value="Gap junction channel protein cysteine-rich domain"/>
    <property type="match status" value="2"/>
</dbReference>
<evidence type="ECO:0000313" key="15">
    <source>
        <dbReference type="Proteomes" id="UP001460270"/>
    </source>
</evidence>
<evidence type="ECO:0000256" key="5">
    <source>
        <dbReference type="ARBA" id="ARBA00022868"/>
    </source>
</evidence>
<dbReference type="PANTHER" id="PTHR11984">
    <property type="entry name" value="CONNEXIN"/>
    <property type="match status" value="1"/>
</dbReference>
<dbReference type="SMART" id="SM01089">
    <property type="entry name" value="Connexin_CCC"/>
    <property type="match status" value="1"/>
</dbReference>
<keyword evidence="4 9" id="KW-0812">Transmembrane</keyword>
<evidence type="ECO:0000256" key="7">
    <source>
        <dbReference type="ARBA" id="ARBA00022989"/>
    </source>
</evidence>
<gene>
    <name evidence="14" type="ORF">WMY93_000375</name>
</gene>
<dbReference type="PANTHER" id="PTHR11984:SF3">
    <property type="entry name" value="GAP JUNCTION DELTA-4 PROTEIN"/>
    <property type="match status" value="1"/>
</dbReference>
<dbReference type="PROSITE" id="PS00408">
    <property type="entry name" value="CONNEXINS_2"/>
    <property type="match status" value="1"/>
</dbReference>
<evidence type="ECO:0000256" key="10">
    <source>
        <dbReference type="SAM" id="MobiDB-lite"/>
    </source>
</evidence>
<dbReference type="GO" id="GO:0005243">
    <property type="term" value="F:gap junction channel activity"/>
    <property type="evidence" value="ECO:0007669"/>
    <property type="project" value="TreeGrafter"/>
</dbReference>
<organism evidence="14 15">
    <name type="scientific">Mugilogobius chulae</name>
    <name type="common">yellowstripe goby</name>
    <dbReference type="NCBI Taxonomy" id="88201"/>
    <lineage>
        <taxon>Eukaryota</taxon>
        <taxon>Metazoa</taxon>
        <taxon>Chordata</taxon>
        <taxon>Craniata</taxon>
        <taxon>Vertebrata</taxon>
        <taxon>Euteleostomi</taxon>
        <taxon>Actinopterygii</taxon>
        <taxon>Neopterygii</taxon>
        <taxon>Teleostei</taxon>
        <taxon>Neoteleostei</taxon>
        <taxon>Acanthomorphata</taxon>
        <taxon>Gobiaria</taxon>
        <taxon>Gobiiformes</taxon>
        <taxon>Gobioidei</taxon>
        <taxon>Gobiidae</taxon>
        <taxon>Gobionellinae</taxon>
        <taxon>Mugilogobius</taxon>
    </lineage>
</organism>
<evidence type="ECO:0000256" key="11">
    <source>
        <dbReference type="SAM" id="Phobius"/>
    </source>
</evidence>
<keyword evidence="15" id="KW-1185">Reference proteome</keyword>
<proteinExistence type="inferred from homology"/>
<comment type="function">
    <text evidence="9">One gap junction consists of a cluster of closely packed pairs of transmembrane channels, the connexons, through which materials of low MW diffuse from one cell to a neighboring cell.</text>
</comment>
<dbReference type="InterPro" id="IPR017990">
    <property type="entry name" value="Connexin_CS"/>
</dbReference>
<dbReference type="InterPro" id="IPR038359">
    <property type="entry name" value="Connexin_N_sf"/>
</dbReference>
<accession>A0AAW0Q1Z6</accession>
<feature type="domain" description="Connexin N-terminal" evidence="12">
    <location>
        <begin position="43"/>
        <end position="76"/>
    </location>
</feature>
<dbReference type="InterPro" id="IPR013092">
    <property type="entry name" value="Connexin_N"/>
</dbReference>
<dbReference type="AlphaFoldDB" id="A0AAW0Q1Z6"/>
<evidence type="ECO:0000256" key="3">
    <source>
        <dbReference type="ARBA" id="ARBA00022475"/>
    </source>
</evidence>
<dbReference type="InterPro" id="IPR000500">
    <property type="entry name" value="Connexin"/>
</dbReference>
<feature type="transmembrane region" description="Helical" evidence="11">
    <location>
        <begin position="82"/>
        <end position="108"/>
    </location>
</feature>
<evidence type="ECO:0000256" key="6">
    <source>
        <dbReference type="ARBA" id="ARBA00022949"/>
    </source>
</evidence>
<evidence type="ECO:0000259" key="13">
    <source>
        <dbReference type="SMART" id="SM01089"/>
    </source>
</evidence>
<dbReference type="SMART" id="SM00037">
    <property type="entry name" value="CNX"/>
    <property type="match status" value="1"/>
</dbReference>
<keyword evidence="7 11" id="KW-1133">Transmembrane helix</keyword>
<evidence type="ECO:0000256" key="1">
    <source>
        <dbReference type="ARBA" id="ARBA00004610"/>
    </source>
</evidence>